<evidence type="ECO:0000259" key="6">
    <source>
        <dbReference type="Pfam" id="PF10342"/>
    </source>
</evidence>
<evidence type="ECO:0000259" key="5">
    <source>
        <dbReference type="Pfam" id="PF05390"/>
    </source>
</evidence>
<evidence type="ECO:0000313" key="8">
    <source>
        <dbReference type="Proteomes" id="UP000422736"/>
    </source>
</evidence>
<evidence type="ECO:0000256" key="4">
    <source>
        <dbReference type="SAM" id="SignalP"/>
    </source>
</evidence>
<gene>
    <name evidence="7" type="primary">KNH1</name>
    <name evidence="7" type="ORF">FIM1_3837</name>
</gene>
<evidence type="ECO:0000256" key="3">
    <source>
        <dbReference type="ARBA" id="ARBA00022729"/>
    </source>
</evidence>
<evidence type="ECO:0000313" key="7">
    <source>
        <dbReference type="EMBL" id="QGN17106.1"/>
    </source>
</evidence>
<proteinExistence type="inferred from homology"/>
<accession>A0ABX6EZ72</accession>
<organism evidence="7 8">
    <name type="scientific">Kluyveromyces marxianus</name>
    <name type="common">Yeast</name>
    <name type="synonym">Candida kefyr</name>
    <dbReference type="NCBI Taxonomy" id="4911"/>
    <lineage>
        <taxon>Eukaryota</taxon>
        <taxon>Fungi</taxon>
        <taxon>Dikarya</taxon>
        <taxon>Ascomycota</taxon>
        <taxon>Saccharomycotina</taxon>
        <taxon>Saccharomycetes</taxon>
        <taxon>Saccharomycetales</taxon>
        <taxon>Saccharomycetaceae</taxon>
        <taxon>Kluyveromyces</taxon>
    </lineage>
</organism>
<feature type="domain" description="Yeast cell wall synthesis Kre9/Knh1 C-terminal" evidence="5">
    <location>
        <begin position="157"/>
        <end position="257"/>
    </location>
</feature>
<evidence type="ECO:0000256" key="1">
    <source>
        <dbReference type="ARBA" id="ARBA00004010"/>
    </source>
</evidence>
<dbReference type="InterPro" id="IPR018466">
    <property type="entry name" value="Kre9/Knh1-like_N"/>
</dbReference>
<dbReference type="InterPro" id="IPR045328">
    <property type="entry name" value="Kre9/Knh1"/>
</dbReference>
<dbReference type="InterPro" id="IPR008659">
    <property type="entry name" value="Kre9/Knh1_C"/>
</dbReference>
<dbReference type="EMBL" id="CP015059">
    <property type="protein sequence ID" value="QGN17106.1"/>
    <property type="molecule type" value="Genomic_DNA"/>
</dbReference>
<feature type="chain" id="PRO_5047466646" evidence="4">
    <location>
        <begin position="17"/>
        <end position="275"/>
    </location>
</feature>
<name>A0ABX6EZ72_KLUMA</name>
<comment type="function">
    <text evidence="1">Involved in cell wall beta(1-&gt;6) glucan synthesis.</text>
</comment>
<reference evidence="7 8" key="1">
    <citation type="submission" date="2016-03" db="EMBL/GenBank/DDBJ databases">
        <title>How can Kluyveromyces marxianus grow so fast - potential evolutionary course in Saccharomyces Complex revealed by comparative genomics.</title>
        <authorList>
            <person name="Mo W."/>
            <person name="Lu W."/>
            <person name="Yang X."/>
            <person name="Qi J."/>
            <person name="Lv H."/>
        </authorList>
    </citation>
    <scope>NUCLEOTIDE SEQUENCE [LARGE SCALE GENOMIC DNA]</scope>
    <source>
        <strain evidence="7 8">FIM1</strain>
    </source>
</reference>
<comment type="similarity">
    <text evidence="2">Belongs to the KRE9/KNH1 family.</text>
</comment>
<dbReference type="Proteomes" id="UP000422736">
    <property type="component" value="Chromosome 6"/>
</dbReference>
<dbReference type="Pfam" id="PF05390">
    <property type="entry name" value="Kre9_KNH1_C"/>
    <property type="match status" value="1"/>
</dbReference>
<feature type="domain" description="Yeast cell wall synthesis Kre9/Knh1-like N-terminal" evidence="6">
    <location>
        <begin position="22"/>
        <end position="122"/>
    </location>
</feature>
<keyword evidence="8" id="KW-1185">Reference proteome</keyword>
<protein>
    <submittedName>
        <fullName evidence="7">Cell wall synthesis protein KNH1</fullName>
    </submittedName>
</protein>
<dbReference type="Pfam" id="PF10342">
    <property type="entry name" value="Kre9_KNH"/>
    <property type="match status" value="1"/>
</dbReference>
<sequence>MRVLLLLFLYVFGVIADVSIVSPEGGETITASGGKVTFNVKWEDDDANPPLSEVISYKFLLCTGTDDDIVGVKELGPVKASDISGNSYNAVFPDDVAPDGTYFIQVFANFPDDGFTIHYSGRVKLKGVDGTLTTKVPTVTDTAGPPPQINVAAASINSASFSIPYTKQTGISRFAPMQLQPGSTVTMRTWSRKYPTSSISYYATLLNSLQQKTTITPGWSYIITSDFNYATPAAFPSDNGGWYDPKKRQTMSVRKLNVKRALATRASPTATATAA</sequence>
<dbReference type="PANTHER" id="PTHR28154:SF1">
    <property type="entry name" value="CELL WALL SYNTHESIS PROTEIN KNH1-RELATED"/>
    <property type="match status" value="1"/>
</dbReference>
<evidence type="ECO:0000256" key="2">
    <source>
        <dbReference type="ARBA" id="ARBA00006816"/>
    </source>
</evidence>
<feature type="signal peptide" evidence="4">
    <location>
        <begin position="1"/>
        <end position="16"/>
    </location>
</feature>
<keyword evidence="3 4" id="KW-0732">Signal</keyword>
<dbReference type="PANTHER" id="PTHR28154">
    <property type="entry name" value="CELL WALL SYNTHESIS PROTEIN KNH1-RELATED"/>
    <property type="match status" value="1"/>
</dbReference>